<name>A0ABQ5DE80_9ASTR</name>
<protein>
    <submittedName>
        <fullName evidence="1">Uncharacterized protein</fullName>
    </submittedName>
</protein>
<dbReference type="PANTHER" id="PTHR11439:SF496">
    <property type="entry name" value="RNA-DIRECTED DNA POLYMERASE"/>
    <property type="match status" value="1"/>
</dbReference>
<organism evidence="1 2">
    <name type="scientific">Tanacetum coccineum</name>
    <dbReference type="NCBI Taxonomy" id="301880"/>
    <lineage>
        <taxon>Eukaryota</taxon>
        <taxon>Viridiplantae</taxon>
        <taxon>Streptophyta</taxon>
        <taxon>Embryophyta</taxon>
        <taxon>Tracheophyta</taxon>
        <taxon>Spermatophyta</taxon>
        <taxon>Magnoliopsida</taxon>
        <taxon>eudicotyledons</taxon>
        <taxon>Gunneridae</taxon>
        <taxon>Pentapetalae</taxon>
        <taxon>asterids</taxon>
        <taxon>campanulids</taxon>
        <taxon>Asterales</taxon>
        <taxon>Asteraceae</taxon>
        <taxon>Asteroideae</taxon>
        <taxon>Anthemideae</taxon>
        <taxon>Anthemidinae</taxon>
        <taxon>Tanacetum</taxon>
    </lineage>
</organism>
<proteinExistence type="predicted"/>
<dbReference type="EMBL" id="BQNB010015213">
    <property type="protein sequence ID" value="GJT37309.1"/>
    <property type="molecule type" value="Genomic_DNA"/>
</dbReference>
<evidence type="ECO:0000313" key="1">
    <source>
        <dbReference type="EMBL" id="GJT37309.1"/>
    </source>
</evidence>
<reference evidence="1" key="2">
    <citation type="submission" date="2022-01" db="EMBL/GenBank/DDBJ databases">
        <authorList>
            <person name="Yamashiro T."/>
            <person name="Shiraishi A."/>
            <person name="Satake H."/>
            <person name="Nakayama K."/>
        </authorList>
    </citation>
    <scope>NUCLEOTIDE SEQUENCE</scope>
</reference>
<comment type="caution">
    <text evidence="1">The sequence shown here is derived from an EMBL/GenBank/DDBJ whole genome shotgun (WGS) entry which is preliminary data.</text>
</comment>
<accession>A0ABQ5DE80</accession>
<dbReference type="PANTHER" id="PTHR11439">
    <property type="entry name" value="GAG-POL-RELATED RETROTRANSPOSON"/>
    <property type="match status" value="1"/>
</dbReference>
<gene>
    <name evidence="1" type="ORF">Tco_0937174</name>
</gene>
<evidence type="ECO:0000313" key="2">
    <source>
        <dbReference type="Proteomes" id="UP001151760"/>
    </source>
</evidence>
<dbReference type="Proteomes" id="UP001151760">
    <property type="component" value="Unassembled WGS sequence"/>
</dbReference>
<sequence>MTCTRPDVSFALSMASQHQQNPGEGYWTAVKNISKYLRNTKDRFLVYCGEEELRVTGYCDASWQTDRDDSRSQSGWSLAVALDGTLCLVDQDRLRPIIDDDLSKWETVGFSVQVHN</sequence>
<reference evidence="1" key="1">
    <citation type="journal article" date="2022" name="Int. J. Mol. Sci.">
        <title>Draft Genome of Tanacetum Coccineum: Genomic Comparison of Closely Related Tanacetum-Family Plants.</title>
        <authorList>
            <person name="Yamashiro T."/>
            <person name="Shiraishi A."/>
            <person name="Nakayama K."/>
            <person name="Satake H."/>
        </authorList>
    </citation>
    <scope>NUCLEOTIDE SEQUENCE</scope>
</reference>
<keyword evidence="2" id="KW-1185">Reference proteome</keyword>